<reference evidence="1 2" key="1">
    <citation type="submission" date="2017-11" db="EMBL/GenBank/DDBJ databases">
        <title>Complete genome sequence of Streptomyces lavendulae subsp. lavendulae CCM 3239 (formerly 'Streptomyces aureofaciens CCM 3239'), the producer of the angucycline-type antibiotic auricin.</title>
        <authorList>
            <person name="Busche T."/>
            <person name="Novakova R."/>
            <person name="Al'Dilaimi A."/>
            <person name="Homerova D."/>
            <person name="Feckova L."/>
            <person name="Rezuchova B."/>
            <person name="Mingyar E."/>
            <person name="Csolleiova D."/>
            <person name="Bekeova C."/>
            <person name="Winkler A."/>
            <person name="Sevcikova B."/>
            <person name="Kalinowski J."/>
            <person name="Kormanec J."/>
            <person name="Ruckert C."/>
        </authorList>
    </citation>
    <scope>NUCLEOTIDE SEQUENCE [LARGE SCALE GENOMIC DNA]</scope>
    <source>
        <strain evidence="1 2">CCM 3239</strain>
    </source>
</reference>
<dbReference type="PANTHER" id="PTHR35525:SF3">
    <property type="entry name" value="BLL6575 PROTEIN"/>
    <property type="match status" value="1"/>
</dbReference>
<dbReference type="InterPro" id="IPR021005">
    <property type="entry name" value="Znf_CGNR"/>
</dbReference>
<dbReference type="Pfam" id="PF07336">
    <property type="entry name" value="ABATE"/>
    <property type="match status" value="1"/>
</dbReference>
<dbReference type="GeneID" id="49382187"/>
<dbReference type="EMBL" id="CP024985">
    <property type="protein sequence ID" value="ATZ22964.1"/>
    <property type="molecule type" value="Genomic_DNA"/>
</dbReference>
<dbReference type="Gene3D" id="1.10.3300.10">
    <property type="entry name" value="Jann2411-like domain"/>
    <property type="match status" value="1"/>
</dbReference>
<dbReference type="InterPro" id="IPR010852">
    <property type="entry name" value="ABATE"/>
</dbReference>
<dbReference type="Proteomes" id="UP000231791">
    <property type="component" value="Chromosome"/>
</dbReference>
<name>A0A2K8P896_STRLA</name>
<keyword evidence="2" id="KW-1185">Reference proteome</keyword>
<dbReference type="KEGG" id="slx:SLAV_05295"/>
<dbReference type="AlphaFoldDB" id="A0A2K8P896"/>
<accession>A0A2K8P896</accession>
<dbReference type="PANTHER" id="PTHR35525">
    <property type="entry name" value="BLL6575 PROTEIN"/>
    <property type="match status" value="1"/>
</dbReference>
<protein>
    <submittedName>
        <fullName evidence="1">CGNR zinc finger</fullName>
    </submittedName>
</protein>
<proteinExistence type="predicted"/>
<gene>
    <name evidence="1" type="ORF">SLAV_05295</name>
</gene>
<dbReference type="RefSeq" id="WP_037688746.1">
    <property type="nucleotide sequence ID" value="NZ_CP024985.1"/>
</dbReference>
<dbReference type="OrthoDB" id="3211108at2"/>
<evidence type="ECO:0000313" key="1">
    <source>
        <dbReference type="EMBL" id="ATZ22964.1"/>
    </source>
</evidence>
<dbReference type="InterPro" id="IPR023286">
    <property type="entry name" value="ABATE_dom_sf"/>
</dbReference>
<dbReference type="SUPFAM" id="SSF160904">
    <property type="entry name" value="Jann2411-like"/>
    <property type="match status" value="1"/>
</dbReference>
<dbReference type="Pfam" id="PF11706">
    <property type="entry name" value="zf-CGNR"/>
    <property type="match status" value="1"/>
</dbReference>
<sequence>MDAVERLASPQGPAPGEQQYASLALVNTAFALPGGPYEGLPDAAAAHGWLRERGLIADRASVDEDGVRRVRALRDTLRAIFSAHGEGEPPAEEALGQLNRALAAAPAVRELTWTEGGPELTLRHRAGGAVDAALARLAEEGAELLTGREGAKLSACGARGCTRLFIRAHASRRWCSDRCGNRVRAARHYAGHARPATRATR</sequence>
<evidence type="ECO:0000313" key="2">
    <source>
        <dbReference type="Proteomes" id="UP000231791"/>
    </source>
</evidence>
<organism evidence="1 2">
    <name type="scientific">Streptomyces lavendulae subsp. lavendulae</name>
    <dbReference type="NCBI Taxonomy" id="58340"/>
    <lineage>
        <taxon>Bacteria</taxon>
        <taxon>Bacillati</taxon>
        <taxon>Actinomycetota</taxon>
        <taxon>Actinomycetes</taxon>
        <taxon>Kitasatosporales</taxon>
        <taxon>Streptomycetaceae</taxon>
        <taxon>Streptomyces</taxon>
    </lineage>
</organism>